<dbReference type="AlphaFoldDB" id="A0A9P8I8H7"/>
<dbReference type="PANTHER" id="PTHR12357">
    <property type="entry name" value="YTH YT521-B HOMOLOGY DOMAIN-CONTAINING"/>
    <property type="match status" value="1"/>
</dbReference>
<dbReference type="InterPro" id="IPR007275">
    <property type="entry name" value="YTH_domain"/>
</dbReference>
<dbReference type="OrthoDB" id="6103986at2759"/>
<organism evidence="2 3">
    <name type="scientific">Glutinoglossum americanum</name>
    <dbReference type="NCBI Taxonomy" id="1670608"/>
    <lineage>
        <taxon>Eukaryota</taxon>
        <taxon>Fungi</taxon>
        <taxon>Dikarya</taxon>
        <taxon>Ascomycota</taxon>
        <taxon>Pezizomycotina</taxon>
        <taxon>Geoglossomycetes</taxon>
        <taxon>Geoglossales</taxon>
        <taxon>Geoglossaceae</taxon>
        <taxon>Glutinoglossum</taxon>
    </lineage>
</organism>
<dbReference type="GO" id="GO:0003729">
    <property type="term" value="F:mRNA binding"/>
    <property type="evidence" value="ECO:0007669"/>
    <property type="project" value="TreeGrafter"/>
</dbReference>
<dbReference type="CDD" id="cd21134">
    <property type="entry name" value="YTH"/>
    <property type="match status" value="1"/>
</dbReference>
<dbReference type="Gene3D" id="3.10.590.10">
    <property type="entry name" value="ph1033 like domains"/>
    <property type="match status" value="1"/>
</dbReference>
<dbReference type="GO" id="GO:0000398">
    <property type="term" value="P:mRNA splicing, via spliceosome"/>
    <property type="evidence" value="ECO:0007669"/>
    <property type="project" value="TreeGrafter"/>
</dbReference>
<dbReference type="PROSITE" id="PS50882">
    <property type="entry name" value="YTH"/>
    <property type="match status" value="1"/>
</dbReference>
<dbReference type="PANTHER" id="PTHR12357:SF3">
    <property type="entry name" value="YTH DOMAIN-CONTAINING PROTEIN 1"/>
    <property type="match status" value="1"/>
</dbReference>
<dbReference type="Pfam" id="PF04146">
    <property type="entry name" value="YTH"/>
    <property type="match status" value="1"/>
</dbReference>
<evidence type="ECO:0000259" key="1">
    <source>
        <dbReference type="PROSITE" id="PS50882"/>
    </source>
</evidence>
<evidence type="ECO:0000313" key="2">
    <source>
        <dbReference type="EMBL" id="KAH0544547.1"/>
    </source>
</evidence>
<protein>
    <recommendedName>
        <fullName evidence="1">YTH domain-containing protein</fullName>
    </recommendedName>
</protein>
<proteinExistence type="predicted"/>
<dbReference type="GO" id="GO:0000381">
    <property type="term" value="P:regulation of alternative mRNA splicing, via spliceosome"/>
    <property type="evidence" value="ECO:0007669"/>
    <property type="project" value="TreeGrafter"/>
</dbReference>
<dbReference type="EMBL" id="JAGHQL010000017">
    <property type="protein sequence ID" value="KAH0544547.1"/>
    <property type="molecule type" value="Genomic_DNA"/>
</dbReference>
<dbReference type="InterPro" id="IPR045168">
    <property type="entry name" value="YTH_prot"/>
</dbReference>
<sequence length="155" mass="17721">MILIFFLTQDTRYFVVKSFNSENVTQAQEEAKDVWATQEKNEELFAEAFHNTRNVILIFSVNKSAAFQGYARMESAPGTAQTPSWAKTLLWKSSGPFRIKWITIAETRFNRVSHLRNALNEDQPVLIGRDGQEIEEDCGAALCDIMDQEADRMHS</sequence>
<accession>A0A9P8I8H7</accession>
<keyword evidence="3" id="KW-1185">Reference proteome</keyword>
<feature type="domain" description="YTH" evidence="1">
    <location>
        <begin position="11"/>
        <end position="146"/>
    </location>
</feature>
<dbReference type="GO" id="GO:1990247">
    <property type="term" value="F:N6-methyladenosine-containing RNA reader activity"/>
    <property type="evidence" value="ECO:0007669"/>
    <property type="project" value="TreeGrafter"/>
</dbReference>
<name>A0A9P8I8H7_9PEZI</name>
<dbReference type="GO" id="GO:0005654">
    <property type="term" value="C:nucleoplasm"/>
    <property type="evidence" value="ECO:0007669"/>
    <property type="project" value="TreeGrafter"/>
</dbReference>
<reference evidence="2" key="1">
    <citation type="submission" date="2021-03" db="EMBL/GenBank/DDBJ databases">
        <title>Comparative genomics and phylogenomic investigation of the class Geoglossomycetes provide insights into ecological specialization and systematics.</title>
        <authorList>
            <person name="Melie T."/>
            <person name="Pirro S."/>
            <person name="Miller A.N."/>
            <person name="Quandt A."/>
        </authorList>
    </citation>
    <scope>NUCLEOTIDE SEQUENCE</scope>
    <source>
        <strain evidence="2">GBOQ0MN5Z8</strain>
    </source>
</reference>
<comment type="caution">
    <text evidence="2">The sequence shown here is derived from an EMBL/GenBank/DDBJ whole genome shotgun (WGS) entry which is preliminary data.</text>
</comment>
<evidence type="ECO:0000313" key="3">
    <source>
        <dbReference type="Proteomes" id="UP000698800"/>
    </source>
</evidence>
<gene>
    <name evidence="2" type="ORF">FGG08_001319</name>
</gene>
<dbReference type="Proteomes" id="UP000698800">
    <property type="component" value="Unassembled WGS sequence"/>
</dbReference>